<dbReference type="PATRIC" id="fig|749927.5.peg.453"/>
<dbReference type="GO" id="GO:0008233">
    <property type="term" value="F:peptidase activity"/>
    <property type="evidence" value="ECO:0007669"/>
    <property type="project" value="InterPro"/>
</dbReference>
<evidence type="ECO:0000313" key="3">
    <source>
        <dbReference type="Proteomes" id="UP000000328"/>
    </source>
</evidence>
<accession>A0A0H3CY97</accession>
<dbReference type="InterPro" id="IPR009045">
    <property type="entry name" value="Zn_M74/Hedgehog-like"/>
</dbReference>
<dbReference type="InterPro" id="IPR039561">
    <property type="entry name" value="Peptidase_M15C"/>
</dbReference>
<evidence type="ECO:0000313" key="2">
    <source>
        <dbReference type="EMBL" id="ADJ42256.1"/>
    </source>
</evidence>
<reference evidence="2 3" key="1">
    <citation type="journal article" date="2010" name="Cell Res.">
        <title>Complete genome sequence of the rifamycin SV-producing Amycolatopsis mediterranei U32 revealed its genetic characteristics in phylogeny and metabolism.</title>
        <authorList>
            <person name="Zhao W."/>
            <person name="Zhong Y."/>
            <person name="Yuan H."/>
            <person name="Wang J."/>
            <person name="Zheng H."/>
            <person name="Wang Y."/>
            <person name="Cen X."/>
            <person name="Xu F."/>
            <person name="Bai J."/>
            <person name="Han X."/>
            <person name="Lu G."/>
            <person name="Zhu Y."/>
            <person name="Shao Z."/>
            <person name="Yan H."/>
            <person name="Li C."/>
            <person name="Peng N."/>
            <person name="Zhang Z."/>
            <person name="Zhang Y."/>
            <person name="Lin W."/>
            <person name="Fan Y."/>
            <person name="Qin Z."/>
            <person name="Hu Y."/>
            <person name="Zhu B."/>
            <person name="Wang S."/>
            <person name="Ding X."/>
            <person name="Zhao G.P."/>
        </authorList>
    </citation>
    <scope>NUCLEOTIDE SEQUENCE [LARGE SCALE GENOMIC DNA]</scope>
    <source>
        <strain evidence="3">U-32</strain>
    </source>
</reference>
<dbReference type="AlphaFoldDB" id="A0A0H3CY97"/>
<dbReference type="HOGENOM" id="CLU_066235_2_1_11"/>
<proteinExistence type="predicted"/>
<dbReference type="Proteomes" id="UP000000328">
    <property type="component" value="Chromosome"/>
</dbReference>
<dbReference type="Pfam" id="PF13539">
    <property type="entry name" value="Peptidase_M15_4"/>
    <property type="match status" value="1"/>
</dbReference>
<name>A0A0H3CY97_AMYMU</name>
<protein>
    <recommendedName>
        <fullName evidence="1">Peptidase M15C domain-containing protein</fullName>
    </recommendedName>
</protein>
<dbReference type="eggNOG" id="COG2843">
    <property type="taxonomic scope" value="Bacteria"/>
</dbReference>
<organism evidence="2 3">
    <name type="scientific">Amycolatopsis mediterranei (strain U-32)</name>
    <dbReference type="NCBI Taxonomy" id="749927"/>
    <lineage>
        <taxon>Bacteria</taxon>
        <taxon>Bacillati</taxon>
        <taxon>Actinomycetota</taxon>
        <taxon>Actinomycetes</taxon>
        <taxon>Pseudonocardiales</taxon>
        <taxon>Pseudonocardiaceae</taxon>
        <taxon>Amycolatopsis</taxon>
    </lineage>
</organism>
<feature type="domain" description="Peptidase M15C" evidence="1">
    <location>
        <begin position="167"/>
        <end position="247"/>
    </location>
</feature>
<dbReference type="OrthoDB" id="9799970at2"/>
<gene>
    <name evidence="2" type="ordered locus">AMED_0434</name>
</gene>
<dbReference type="SUPFAM" id="SSF55166">
    <property type="entry name" value="Hedgehog/DD-peptidase"/>
    <property type="match status" value="1"/>
</dbReference>
<dbReference type="EMBL" id="CP002000">
    <property type="protein sequence ID" value="ADJ42256.1"/>
    <property type="molecule type" value="Genomic_DNA"/>
</dbReference>
<dbReference type="Gene3D" id="3.30.1380.10">
    <property type="match status" value="1"/>
</dbReference>
<evidence type="ECO:0000259" key="1">
    <source>
        <dbReference type="Pfam" id="PF13539"/>
    </source>
</evidence>
<dbReference type="KEGG" id="amd:AMED_0434"/>
<sequence>MAYPTSTQPIGRARRVVIMNLRTRVLAIITFTFAAVGAVAVPAPAATTAQTVEVAAPAGSGLAPYVAVIKPVTAERLGNSWHAGCPVGPDQLRLINLGFLGFDGAVHRGELVVNADRATEVARTFADLYFGRFPIERMETVEKYNSDDDASMAANNTSAFNCRAITGGTAWSNHSYGRAIDINTVQNPYISGSGAVYPPNGAPYVDRTQNLPGMIHAGDVTERAFVSRGWTWGGSWDTPIDYQHFEKP</sequence>